<feature type="chain" id="PRO_5032415307" evidence="5">
    <location>
        <begin position="24"/>
        <end position="233"/>
    </location>
</feature>
<dbReference type="SUPFAM" id="SSF56925">
    <property type="entry name" value="OMPA-like"/>
    <property type="match status" value="1"/>
</dbReference>
<evidence type="ECO:0000256" key="2">
    <source>
        <dbReference type="ARBA" id="ARBA00022729"/>
    </source>
</evidence>
<dbReference type="GO" id="GO:0016020">
    <property type="term" value="C:membrane"/>
    <property type="evidence" value="ECO:0007669"/>
    <property type="project" value="UniProtKB-SubCell"/>
</dbReference>
<keyword evidence="2 5" id="KW-0732">Signal</keyword>
<dbReference type="EMBL" id="JACHOV010000008">
    <property type="protein sequence ID" value="MBB4641940.1"/>
    <property type="molecule type" value="Genomic_DNA"/>
</dbReference>
<evidence type="ECO:0000256" key="5">
    <source>
        <dbReference type="SAM" id="SignalP"/>
    </source>
</evidence>
<dbReference type="Proteomes" id="UP000575068">
    <property type="component" value="Unassembled WGS sequence"/>
</dbReference>
<dbReference type="InterPro" id="IPR011250">
    <property type="entry name" value="OMP/PagP_B-barrel"/>
</dbReference>
<protein>
    <submittedName>
        <fullName evidence="7">Outer membrane immunogenic protein</fullName>
    </submittedName>
</protein>
<name>A0A840HWI5_9SPHN</name>
<dbReference type="InterPro" id="IPR051692">
    <property type="entry name" value="OMP-like"/>
</dbReference>
<comment type="caution">
    <text evidence="7">The sequence shown here is derived from an EMBL/GenBank/DDBJ whole genome shotgun (WGS) entry which is preliminary data.</text>
</comment>
<sequence length="233" mass="25059">MKKVLITTLLASGALITAMPAQAQEPSPFTGFRIEALGGYDTLRNGSDVDIDEDSDEDIDQSIDGFVYGVGAGFDFDLGGFVAGVEGEFTDSTGKQDADEVINAPFAFRASIGRDLYVGARVGMRVMPSTLVYVKGGYTSTKVNAAIDDLDADDDVDFTTDADQTVDGYRIGAGIEHLLGDSLGVGSSAYVKLEYRYSKYDDLSFDDDFFTDENSVDIDLDRHQVVAGLGIRF</sequence>
<evidence type="ECO:0000313" key="8">
    <source>
        <dbReference type="Proteomes" id="UP000575068"/>
    </source>
</evidence>
<dbReference type="PANTHER" id="PTHR34001:SF3">
    <property type="entry name" value="BLL7405 PROTEIN"/>
    <property type="match status" value="1"/>
</dbReference>
<comment type="similarity">
    <text evidence="4">Belongs to the Omp25/RopB family.</text>
</comment>
<evidence type="ECO:0000256" key="4">
    <source>
        <dbReference type="ARBA" id="ARBA00038306"/>
    </source>
</evidence>
<gene>
    <name evidence="7" type="ORF">HNQ99_002258</name>
</gene>
<dbReference type="InterPro" id="IPR027385">
    <property type="entry name" value="Beta-barrel_OMP"/>
</dbReference>
<dbReference type="Pfam" id="PF13505">
    <property type="entry name" value="OMP_b-brl"/>
    <property type="match status" value="1"/>
</dbReference>
<feature type="signal peptide" evidence="5">
    <location>
        <begin position="1"/>
        <end position="23"/>
    </location>
</feature>
<dbReference type="AlphaFoldDB" id="A0A840HWI5"/>
<dbReference type="PANTHER" id="PTHR34001">
    <property type="entry name" value="BLL7405 PROTEIN"/>
    <property type="match status" value="1"/>
</dbReference>
<evidence type="ECO:0000256" key="1">
    <source>
        <dbReference type="ARBA" id="ARBA00004370"/>
    </source>
</evidence>
<evidence type="ECO:0000256" key="3">
    <source>
        <dbReference type="ARBA" id="ARBA00023136"/>
    </source>
</evidence>
<evidence type="ECO:0000313" key="7">
    <source>
        <dbReference type="EMBL" id="MBB4641940.1"/>
    </source>
</evidence>
<feature type="domain" description="Outer membrane protein beta-barrel" evidence="6">
    <location>
        <begin position="14"/>
        <end position="233"/>
    </location>
</feature>
<comment type="subcellular location">
    <subcellularLocation>
        <location evidence="1">Membrane</location>
    </subcellularLocation>
</comment>
<dbReference type="Gene3D" id="2.40.160.20">
    <property type="match status" value="1"/>
</dbReference>
<dbReference type="RefSeq" id="WP_184475727.1">
    <property type="nucleotide sequence ID" value="NZ_JACHOV010000008.1"/>
</dbReference>
<evidence type="ECO:0000259" key="6">
    <source>
        <dbReference type="Pfam" id="PF13505"/>
    </source>
</evidence>
<organism evidence="7 8">
    <name type="scientific">Rhizorhapis suberifaciens</name>
    <name type="common">corky root of lettuce</name>
    <dbReference type="NCBI Taxonomy" id="13656"/>
    <lineage>
        <taxon>Bacteria</taxon>
        <taxon>Pseudomonadati</taxon>
        <taxon>Pseudomonadota</taxon>
        <taxon>Alphaproteobacteria</taxon>
        <taxon>Sphingomonadales</taxon>
        <taxon>Sphingomonadaceae</taxon>
        <taxon>Rhizorhapis</taxon>
    </lineage>
</organism>
<keyword evidence="8" id="KW-1185">Reference proteome</keyword>
<accession>A0A840HWI5</accession>
<proteinExistence type="inferred from homology"/>
<reference evidence="7 8" key="1">
    <citation type="submission" date="2020-08" db="EMBL/GenBank/DDBJ databases">
        <title>Genomic Encyclopedia of Type Strains, Phase IV (KMG-IV): sequencing the most valuable type-strain genomes for metagenomic binning, comparative biology and taxonomic classification.</title>
        <authorList>
            <person name="Goeker M."/>
        </authorList>
    </citation>
    <scope>NUCLEOTIDE SEQUENCE [LARGE SCALE GENOMIC DNA]</scope>
    <source>
        <strain evidence="7 8">DSM 7465</strain>
    </source>
</reference>
<keyword evidence="3" id="KW-0472">Membrane</keyword>